<dbReference type="InterPro" id="IPR050093">
    <property type="entry name" value="ABC_SmlMolc_Importer"/>
</dbReference>
<dbReference type="GO" id="GO:0043190">
    <property type="term" value="C:ATP-binding cassette (ABC) transporter complex"/>
    <property type="evidence" value="ECO:0007669"/>
    <property type="project" value="InterPro"/>
</dbReference>
<protein>
    <submittedName>
        <fullName evidence="5">ABC-type Fe3+/spermidine/putrescine transport system ATPase subunit</fullName>
    </submittedName>
</protein>
<dbReference type="AlphaFoldDB" id="A0A841H135"/>
<gene>
    <name evidence="5" type="ORF">HNQ61_003313</name>
</gene>
<keyword evidence="1" id="KW-0813">Transport</keyword>
<dbReference type="SMART" id="SM00382">
    <property type="entry name" value="AAA"/>
    <property type="match status" value="1"/>
</dbReference>
<dbReference type="PROSITE" id="PS50893">
    <property type="entry name" value="ABC_TRANSPORTER_2"/>
    <property type="match status" value="1"/>
</dbReference>
<name>A0A841H135_9BACT</name>
<keyword evidence="2" id="KW-0547">Nucleotide-binding</keyword>
<dbReference type="Gene3D" id="3.40.50.300">
    <property type="entry name" value="P-loop containing nucleotide triphosphate hydrolases"/>
    <property type="match status" value="1"/>
</dbReference>
<dbReference type="InterPro" id="IPR027417">
    <property type="entry name" value="P-loop_NTPase"/>
</dbReference>
<dbReference type="PANTHER" id="PTHR42781:SF4">
    <property type="entry name" value="SPERMIDINE_PUTRESCINE IMPORT ATP-BINDING PROTEIN POTA"/>
    <property type="match status" value="1"/>
</dbReference>
<evidence type="ECO:0000313" key="5">
    <source>
        <dbReference type="EMBL" id="MBB6071674.1"/>
    </source>
</evidence>
<organism evidence="5 6">
    <name type="scientific">Longimicrobium terrae</name>
    <dbReference type="NCBI Taxonomy" id="1639882"/>
    <lineage>
        <taxon>Bacteria</taxon>
        <taxon>Pseudomonadati</taxon>
        <taxon>Gemmatimonadota</taxon>
        <taxon>Longimicrobiia</taxon>
        <taxon>Longimicrobiales</taxon>
        <taxon>Longimicrobiaceae</taxon>
        <taxon>Longimicrobium</taxon>
    </lineage>
</organism>
<dbReference type="InterPro" id="IPR017871">
    <property type="entry name" value="ABC_transporter-like_CS"/>
</dbReference>
<dbReference type="SUPFAM" id="SSF50331">
    <property type="entry name" value="MOP-like"/>
    <property type="match status" value="1"/>
</dbReference>
<dbReference type="GO" id="GO:0022857">
    <property type="term" value="F:transmembrane transporter activity"/>
    <property type="evidence" value="ECO:0007669"/>
    <property type="project" value="InterPro"/>
</dbReference>
<dbReference type="GO" id="GO:0015847">
    <property type="term" value="P:putrescine transport"/>
    <property type="evidence" value="ECO:0007669"/>
    <property type="project" value="UniProtKB-ARBA"/>
</dbReference>
<evidence type="ECO:0000256" key="3">
    <source>
        <dbReference type="ARBA" id="ARBA00022840"/>
    </source>
</evidence>
<feature type="domain" description="ABC transporter" evidence="4">
    <location>
        <begin position="20"/>
        <end position="250"/>
    </location>
</feature>
<dbReference type="GO" id="GO:0005524">
    <property type="term" value="F:ATP binding"/>
    <property type="evidence" value="ECO:0007669"/>
    <property type="project" value="UniProtKB-KW"/>
</dbReference>
<dbReference type="InterPro" id="IPR013611">
    <property type="entry name" value="Transp-assoc_OB_typ2"/>
</dbReference>
<evidence type="ECO:0000313" key="6">
    <source>
        <dbReference type="Proteomes" id="UP000582837"/>
    </source>
</evidence>
<reference evidence="5 6" key="1">
    <citation type="submission" date="2020-08" db="EMBL/GenBank/DDBJ databases">
        <title>Genomic Encyclopedia of Type Strains, Phase IV (KMG-IV): sequencing the most valuable type-strain genomes for metagenomic binning, comparative biology and taxonomic classification.</title>
        <authorList>
            <person name="Goeker M."/>
        </authorList>
    </citation>
    <scope>NUCLEOTIDE SEQUENCE [LARGE SCALE GENOMIC DNA]</scope>
    <source>
        <strain evidence="5 6">DSM 29007</strain>
    </source>
</reference>
<dbReference type="Proteomes" id="UP000582837">
    <property type="component" value="Unassembled WGS sequence"/>
</dbReference>
<dbReference type="Gene3D" id="2.40.50.100">
    <property type="match status" value="1"/>
</dbReference>
<dbReference type="Pfam" id="PF08402">
    <property type="entry name" value="TOBE_2"/>
    <property type="match status" value="1"/>
</dbReference>
<accession>A0A841H135</accession>
<dbReference type="PANTHER" id="PTHR42781">
    <property type="entry name" value="SPERMIDINE/PUTRESCINE IMPORT ATP-BINDING PROTEIN POTA"/>
    <property type="match status" value="1"/>
</dbReference>
<keyword evidence="6" id="KW-1185">Reference proteome</keyword>
<dbReference type="EMBL" id="JACHIA010000010">
    <property type="protein sequence ID" value="MBB6071674.1"/>
    <property type="molecule type" value="Genomic_DNA"/>
</dbReference>
<dbReference type="InterPro" id="IPR008995">
    <property type="entry name" value="Mo/tungstate-bd_C_term_dom"/>
</dbReference>
<proteinExistence type="predicted"/>
<evidence type="ECO:0000259" key="4">
    <source>
        <dbReference type="PROSITE" id="PS50893"/>
    </source>
</evidence>
<dbReference type="FunFam" id="3.40.50.300:FF:000133">
    <property type="entry name" value="Spermidine/putrescine import ATP-binding protein PotA"/>
    <property type="match status" value="1"/>
</dbReference>
<dbReference type="InterPro" id="IPR003439">
    <property type="entry name" value="ABC_transporter-like_ATP-bd"/>
</dbReference>
<comment type="caution">
    <text evidence="5">The sequence shown here is derived from an EMBL/GenBank/DDBJ whole genome shotgun (WGS) entry which is preliminary data.</text>
</comment>
<evidence type="ECO:0000256" key="2">
    <source>
        <dbReference type="ARBA" id="ARBA00022741"/>
    </source>
</evidence>
<dbReference type="GO" id="GO:0016887">
    <property type="term" value="F:ATP hydrolysis activity"/>
    <property type="evidence" value="ECO:0007669"/>
    <property type="project" value="InterPro"/>
</dbReference>
<keyword evidence="3" id="KW-0067">ATP-binding</keyword>
<dbReference type="RefSeq" id="WP_170032322.1">
    <property type="nucleotide sequence ID" value="NZ_JABDTL010000001.1"/>
</dbReference>
<evidence type="ECO:0000256" key="1">
    <source>
        <dbReference type="ARBA" id="ARBA00022448"/>
    </source>
</evidence>
<dbReference type="PROSITE" id="PS00211">
    <property type="entry name" value="ABC_TRANSPORTER_1"/>
    <property type="match status" value="1"/>
</dbReference>
<dbReference type="InterPro" id="IPR003593">
    <property type="entry name" value="AAA+_ATPase"/>
</dbReference>
<sequence>MPGSVNAPLEATPGTPPVLVRLDGVGRRFGETVAVDGVSLEVAAGEFLTLLGPSGCGKTTTLRMIAGFEQPTSGRILIGGRDVTGLPPQKRDVGMVFQNYALFPHLDVWENVAFGLKSRGERGAGVEAAVTRALGLVELEPYARRKVQALSGGQQQRVALARALAPEPPVLLLDEPLSNLDAALRERTRDELRALLKRLGMTAVFVTHDQEEAFALSDRIAVMERGRLQQVGSPEALYAAPVNAFVASFLGRANFLAARVDSVDGDRATCAVAPGVVWRARLAADTPRGAGDAVRLMARPEALTLADVDEPNALGARVLDRRFAGAATFYRVETEAGPELLVQGGPHAARPGERVGICLDESGHTVAFAAEP</sequence>
<dbReference type="SUPFAM" id="SSF52540">
    <property type="entry name" value="P-loop containing nucleoside triphosphate hydrolases"/>
    <property type="match status" value="1"/>
</dbReference>
<dbReference type="Pfam" id="PF00005">
    <property type="entry name" value="ABC_tran"/>
    <property type="match status" value="1"/>
</dbReference>